<dbReference type="GO" id="GO:0004519">
    <property type="term" value="F:endonuclease activity"/>
    <property type="evidence" value="ECO:0007669"/>
    <property type="project" value="UniProtKB-KW"/>
</dbReference>
<evidence type="ECO:0000259" key="8">
    <source>
        <dbReference type="PROSITE" id="PS50878"/>
    </source>
</evidence>
<evidence type="ECO:0000313" key="9">
    <source>
        <dbReference type="EMBL" id="VVA39425.1"/>
    </source>
</evidence>
<dbReference type="CDD" id="cd01647">
    <property type="entry name" value="RT_LTR"/>
    <property type="match status" value="1"/>
</dbReference>
<evidence type="ECO:0000256" key="6">
    <source>
        <dbReference type="ARBA" id="ARBA00022801"/>
    </source>
</evidence>
<dbReference type="Gene3D" id="3.30.70.270">
    <property type="match status" value="2"/>
</dbReference>
<evidence type="ECO:0000256" key="1">
    <source>
        <dbReference type="ARBA" id="ARBA00022670"/>
    </source>
</evidence>
<evidence type="ECO:0000256" key="3">
    <source>
        <dbReference type="ARBA" id="ARBA00022695"/>
    </source>
</evidence>
<dbReference type="GO" id="GO:0008233">
    <property type="term" value="F:peptidase activity"/>
    <property type="evidence" value="ECO:0007669"/>
    <property type="project" value="UniProtKB-KW"/>
</dbReference>
<dbReference type="Gramene" id="VVA39425">
    <property type="protein sequence ID" value="VVA39425"/>
    <property type="gene ID" value="Prudul26B031894"/>
</dbReference>
<dbReference type="InterPro" id="IPR000477">
    <property type="entry name" value="RT_dom"/>
</dbReference>
<reference evidence="10" key="1">
    <citation type="journal article" date="2020" name="Plant J.">
        <title>Transposons played a major role in the diversification between the closely related almond and peach genomes: results from the almond genome sequence.</title>
        <authorList>
            <person name="Alioto T."/>
            <person name="Alexiou K.G."/>
            <person name="Bardil A."/>
            <person name="Barteri F."/>
            <person name="Castanera R."/>
            <person name="Cruz F."/>
            <person name="Dhingra A."/>
            <person name="Duval H."/>
            <person name="Fernandez I Marti A."/>
            <person name="Frias L."/>
            <person name="Galan B."/>
            <person name="Garcia J.L."/>
            <person name="Howad W."/>
            <person name="Gomez-Garrido J."/>
            <person name="Gut M."/>
            <person name="Julca I."/>
            <person name="Morata J."/>
            <person name="Puigdomenech P."/>
            <person name="Ribeca P."/>
            <person name="Rubio Cabetas M.J."/>
            <person name="Vlasova A."/>
            <person name="Wirthensohn M."/>
            <person name="Garcia-Mas J."/>
            <person name="Gabaldon T."/>
            <person name="Casacuberta J.M."/>
            <person name="Arus P."/>
        </authorList>
    </citation>
    <scope>NUCLEOTIDE SEQUENCE [LARGE SCALE GENOMIC DNA]</scope>
    <source>
        <strain evidence="10">cv. Texas</strain>
    </source>
</reference>
<name>A0A5E4GHS3_PRUDU</name>
<dbReference type="PROSITE" id="PS50878">
    <property type="entry name" value="RT_POL"/>
    <property type="match status" value="1"/>
</dbReference>
<feature type="domain" description="Reverse transcriptase" evidence="8">
    <location>
        <begin position="1"/>
        <end position="160"/>
    </location>
</feature>
<dbReference type="PANTHER" id="PTHR24559">
    <property type="entry name" value="TRANSPOSON TY3-I GAG-POL POLYPROTEIN"/>
    <property type="match status" value="1"/>
</dbReference>
<keyword evidence="5" id="KW-0255">Endonuclease</keyword>
<proteinExistence type="predicted"/>
<keyword evidence="4" id="KW-0540">Nuclease</keyword>
<keyword evidence="7" id="KW-0695">RNA-directed DNA polymerase</keyword>
<evidence type="ECO:0000256" key="2">
    <source>
        <dbReference type="ARBA" id="ARBA00022679"/>
    </source>
</evidence>
<dbReference type="InterPro" id="IPR053134">
    <property type="entry name" value="RNA-dir_DNA_polymerase"/>
</dbReference>
<dbReference type="GO" id="GO:0006508">
    <property type="term" value="P:proteolysis"/>
    <property type="evidence" value="ECO:0007669"/>
    <property type="project" value="UniProtKB-KW"/>
</dbReference>
<dbReference type="Pfam" id="PF00078">
    <property type="entry name" value="RVT_1"/>
    <property type="match status" value="1"/>
</dbReference>
<organism evidence="9 10">
    <name type="scientific">Prunus dulcis</name>
    <name type="common">Almond</name>
    <name type="synonym">Amygdalus dulcis</name>
    <dbReference type="NCBI Taxonomy" id="3755"/>
    <lineage>
        <taxon>Eukaryota</taxon>
        <taxon>Viridiplantae</taxon>
        <taxon>Streptophyta</taxon>
        <taxon>Embryophyta</taxon>
        <taxon>Tracheophyta</taxon>
        <taxon>Spermatophyta</taxon>
        <taxon>Magnoliopsida</taxon>
        <taxon>eudicotyledons</taxon>
        <taxon>Gunneridae</taxon>
        <taxon>Pentapetalae</taxon>
        <taxon>rosids</taxon>
        <taxon>fabids</taxon>
        <taxon>Rosales</taxon>
        <taxon>Rosaceae</taxon>
        <taxon>Amygdaloideae</taxon>
        <taxon>Amygdaleae</taxon>
        <taxon>Prunus</taxon>
    </lineage>
</organism>
<keyword evidence="2" id="KW-0808">Transferase</keyword>
<keyword evidence="6" id="KW-0378">Hydrolase</keyword>
<dbReference type="AlphaFoldDB" id="A0A5E4GHS3"/>
<dbReference type="GO" id="GO:0003964">
    <property type="term" value="F:RNA-directed DNA polymerase activity"/>
    <property type="evidence" value="ECO:0007669"/>
    <property type="project" value="UniProtKB-KW"/>
</dbReference>
<gene>
    <name evidence="9" type="ORF">ALMOND_2B031894</name>
</gene>
<dbReference type="OMA" id="NDIFHEH"/>
<evidence type="ECO:0000256" key="7">
    <source>
        <dbReference type="ARBA" id="ARBA00022918"/>
    </source>
</evidence>
<dbReference type="Proteomes" id="UP000327085">
    <property type="component" value="Chromosome 2"/>
</dbReference>
<dbReference type="InParanoid" id="A0A5E4GHS3"/>
<evidence type="ECO:0000313" key="10">
    <source>
        <dbReference type="Proteomes" id="UP000327085"/>
    </source>
</evidence>
<keyword evidence="1" id="KW-0645">Protease</keyword>
<keyword evidence="3" id="KW-0548">Nucleotidyltransferase</keyword>
<dbReference type="PANTHER" id="PTHR24559:SF439">
    <property type="entry name" value="RETROTRANSPOSON, UNCLASSIFIED-LIKE PROTEIN"/>
    <property type="match status" value="1"/>
</dbReference>
<accession>A0A5E4GHS3</accession>
<feature type="non-terminal residue" evidence="9">
    <location>
        <position position="212"/>
    </location>
</feature>
<dbReference type="Gene3D" id="3.10.10.10">
    <property type="entry name" value="HIV Type 1 Reverse Transcriptase, subunit A, domain 1"/>
    <property type="match status" value="1"/>
</dbReference>
<dbReference type="FunFam" id="3.10.10.10:FF:000007">
    <property type="entry name" value="Retrovirus-related Pol polyprotein from transposon 17.6-like Protein"/>
    <property type="match status" value="1"/>
</dbReference>
<dbReference type="InterPro" id="IPR043128">
    <property type="entry name" value="Rev_trsase/Diguanyl_cyclase"/>
</dbReference>
<evidence type="ECO:0000256" key="4">
    <source>
        <dbReference type="ARBA" id="ARBA00022722"/>
    </source>
</evidence>
<evidence type="ECO:0000256" key="5">
    <source>
        <dbReference type="ARBA" id="ARBA00022759"/>
    </source>
</evidence>
<protein>
    <submittedName>
        <fullName evidence="9">PREDICTED: LOW QUALITY PROTEIN</fullName>
    </submittedName>
</protein>
<dbReference type="EMBL" id="CABIKO010000786">
    <property type="protein sequence ID" value="VVA39425.1"/>
    <property type="molecule type" value="Genomic_DNA"/>
</dbReference>
<dbReference type="InterPro" id="IPR043502">
    <property type="entry name" value="DNA/RNA_pol_sf"/>
</dbReference>
<dbReference type="SUPFAM" id="SSF56672">
    <property type="entry name" value="DNA/RNA polymerases"/>
    <property type="match status" value="1"/>
</dbReference>
<feature type="non-terminal residue" evidence="9">
    <location>
        <position position="1"/>
    </location>
</feature>
<sequence length="212" mass="24302">LKKTGALRICVDYRDVNDACPKDEFPLPITELLVGATTGFGALSFMDGFSGYNQIKMAPEDQEKTAFRTPKGIYCYTVMPFGLKNAGATYQRAMTVIFNDMLHNTIECYVDDLVVKTRKREHHLRDLKRVFDRLRKHQLKMNPLKCAFGVTSGRFLGFIVRHRGIEIDPSKIKAIREMPPPRNLRELRGLQGRLAYIRRFISNLSGRCQPFS</sequence>